<evidence type="ECO:0000256" key="6">
    <source>
        <dbReference type="ARBA" id="ARBA00022989"/>
    </source>
</evidence>
<keyword evidence="3" id="KW-0813">Transport</keyword>
<dbReference type="AlphaFoldDB" id="A0A558DZ37"/>
<protein>
    <submittedName>
        <fullName evidence="10">EamA family transporter RarD</fullName>
    </submittedName>
</protein>
<dbReference type="InterPro" id="IPR037185">
    <property type="entry name" value="EmrE-like"/>
</dbReference>
<reference evidence="10 11" key="1">
    <citation type="submission" date="2019-07" db="EMBL/GenBank/DDBJ databases">
        <title>The pathways for chlorine oxyanion respiration interact through the shared metabolite chlorate.</title>
        <authorList>
            <person name="Barnum T.P."/>
            <person name="Cheng Y."/>
            <person name="Hill K.A."/>
            <person name="Lucas L.N."/>
            <person name="Carlson H.K."/>
            <person name="Coates J.D."/>
        </authorList>
    </citation>
    <scope>NUCLEOTIDE SEQUENCE [LARGE SCALE GENOMIC DNA]</scope>
    <source>
        <strain evidence="10 11">BK-1</strain>
    </source>
</reference>
<feature type="transmembrane region" description="Helical" evidence="8">
    <location>
        <begin position="184"/>
        <end position="203"/>
    </location>
</feature>
<feature type="transmembrane region" description="Helical" evidence="8">
    <location>
        <begin position="12"/>
        <end position="32"/>
    </location>
</feature>
<comment type="caution">
    <text evidence="10">The sequence shown here is derived from an EMBL/GenBank/DDBJ whole genome shotgun (WGS) entry which is preliminary data.</text>
</comment>
<evidence type="ECO:0000256" key="1">
    <source>
        <dbReference type="ARBA" id="ARBA00004651"/>
    </source>
</evidence>
<keyword evidence="6 8" id="KW-1133">Transmembrane helix</keyword>
<name>A0A558DZ37_9GAMM</name>
<dbReference type="NCBIfam" id="TIGR00688">
    <property type="entry name" value="rarD"/>
    <property type="match status" value="1"/>
</dbReference>
<feature type="transmembrane region" description="Helical" evidence="8">
    <location>
        <begin position="247"/>
        <end position="266"/>
    </location>
</feature>
<feature type="transmembrane region" description="Helical" evidence="8">
    <location>
        <begin position="44"/>
        <end position="65"/>
    </location>
</feature>
<comment type="similarity">
    <text evidence="2">Belongs to the EamA transporter family.</text>
</comment>
<feature type="transmembrane region" description="Helical" evidence="8">
    <location>
        <begin position="133"/>
        <end position="150"/>
    </location>
</feature>
<keyword evidence="11" id="KW-1185">Reference proteome</keyword>
<organism evidence="10 11">
    <name type="scientific">Sedimenticola selenatireducens</name>
    <dbReference type="NCBI Taxonomy" id="191960"/>
    <lineage>
        <taxon>Bacteria</taxon>
        <taxon>Pseudomonadati</taxon>
        <taxon>Pseudomonadota</taxon>
        <taxon>Gammaproteobacteria</taxon>
        <taxon>Chromatiales</taxon>
        <taxon>Sedimenticolaceae</taxon>
        <taxon>Sedimenticola</taxon>
    </lineage>
</organism>
<feature type="transmembrane region" description="Helical" evidence="8">
    <location>
        <begin position="272"/>
        <end position="290"/>
    </location>
</feature>
<comment type="subcellular location">
    <subcellularLocation>
        <location evidence="1">Cell membrane</location>
        <topology evidence="1">Multi-pass membrane protein</topology>
    </subcellularLocation>
</comment>
<dbReference type="EMBL" id="VMNH01000021">
    <property type="protein sequence ID" value="TVO71450.1"/>
    <property type="molecule type" value="Genomic_DNA"/>
</dbReference>
<evidence type="ECO:0000313" key="11">
    <source>
        <dbReference type="Proteomes" id="UP000316649"/>
    </source>
</evidence>
<feature type="domain" description="EamA" evidence="9">
    <location>
        <begin position="13"/>
        <end position="147"/>
    </location>
</feature>
<evidence type="ECO:0000313" key="10">
    <source>
        <dbReference type="EMBL" id="TVO71450.1"/>
    </source>
</evidence>
<keyword evidence="7 8" id="KW-0472">Membrane</keyword>
<evidence type="ECO:0000256" key="3">
    <source>
        <dbReference type="ARBA" id="ARBA00022448"/>
    </source>
</evidence>
<dbReference type="SUPFAM" id="SSF103481">
    <property type="entry name" value="Multidrug resistance efflux transporter EmrE"/>
    <property type="match status" value="2"/>
</dbReference>
<evidence type="ECO:0000256" key="8">
    <source>
        <dbReference type="SAM" id="Phobius"/>
    </source>
</evidence>
<dbReference type="GO" id="GO:0005886">
    <property type="term" value="C:plasma membrane"/>
    <property type="evidence" value="ECO:0007669"/>
    <property type="project" value="UniProtKB-SubCell"/>
</dbReference>
<feature type="transmembrane region" description="Helical" evidence="8">
    <location>
        <begin position="77"/>
        <end position="97"/>
    </location>
</feature>
<sequence>MNSPTESDRAVNIGVASALGAFLIWGFSALYYRAIGEAPALEIIAHRAIWSLLFTLILVGFSGQIRIFIRLFSNRKMLLTLLTSSILVSVNWLGFIWAVNNEKALEASMGYFIMPIVMVVLGRLFLDERLNRNQIISLILVCLGVLNLLIAIQQLPWIALLLAISFGFYSLVRKKIDVSALVGLTMECLFLAPLAVGYLWLLHREETLVFGTQTISFDLLLIGSGLMTALPLILFTSASKRLRLGTVGLLQYLNPTCQFLLAVFLFDEPFSQPHLITFALIWLGLIVFTLDSRNRIRQESLARKVGQLSS</sequence>
<dbReference type="PANTHER" id="PTHR22911:SF137">
    <property type="entry name" value="SOLUTE CARRIER FAMILY 35 MEMBER G2-RELATED"/>
    <property type="match status" value="1"/>
</dbReference>
<proteinExistence type="inferred from homology"/>
<evidence type="ECO:0000256" key="5">
    <source>
        <dbReference type="ARBA" id="ARBA00022692"/>
    </source>
</evidence>
<dbReference type="OrthoDB" id="369870at2"/>
<dbReference type="PANTHER" id="PTHR22911">
    <property type="entry name" value="ACYL-MALONYL CONDENSING ENZYME-RELATED"/>
    <property type="match status" value="1"/>
</dbReference>
<feature type="domain" description="EamA" evidence="9">
    <location>
        <begin position="158"/>
        <end position="289"/>
    </location>
</feature>
<dbReference type="Proteomes" id="UP000316649">
    <property type="component" value="Unassembled WGS sequence"/>
</dbReference>
<feature type="transmembrane region" description="Helical" evidence="8">
    <location>
        <begin position="215"/>
        <end position="235"/>
    </location>
</feature>
<dbReference type="RefSeq" id="WP_144359735.1">
    <property type="nucleotide sequence ID" value="NZ_VMNH01000021.1"/>
</dbReference>
<evidence type="ECO:0000259" key="9">
    <source>
        <dbReference type="Pfam" id="PF00892"/>
    </source>
</evidence>
<keyword evidence="4" id="KW-1003">Cell membrane</keyword>
<evidence type="ECO:0000256" key="4">
    <source>
        <dbReference type="ARBA" id="ARBA00022475"/>
    </source>
</evidence>
<dbReference type="InterPro" id="IPR004626">
    <property type="entry name" value="RarD"/>
</dbReference>
<dbReference type="Gene3D" id="1.10.3730.20">
    <property type="match status" value="1"/>
</dbReference>
<accession>A0A558DZ37</accession>
<feature type="transmembrane region" description="Helical" evidence="8">
    <location>
        <begin position="156"/>
        <end position="172"/>
    </location>
</feature>
<evidence type="ECO:0000256" key="7">
    <source>
        <dbReference type="ARBA" id="ARBA00023136"/>
    </source>
</evidence>
<evidence type="ECO:0000256" key="2">
    <source>
        <dbReference type="ARBA" id="ARBA00007362"/>
    </source>
</evidence>
<keyword evidence="5 8" id="KW-0812">Transmembrane</keyword>
<dbReference type="Pfam" id="PF00892">
    <property type="entry name" value="EamA"/>
    <property type="match status" value="2"/>
</dbReference>
<feature type="transmembrane region" description="Helical" evidence="8">
    <location>
        <begin position="109"/>
        <end position="126"/>
    </location>
</feature>
<gene>
    <name evidence="10" type="primary">rarD</name>
    <name evidence="10" type="ORF">FHP88_14105</name>
</gene>
<dbReference type="InterPro" id="IPR000620">
    <property type="entry name" value="EamA_dom"/>
</dbReference>